<dbReference type="AlphaFoldDB" id="A0A9E7D611"/>
<dbReference type="Proteomes" id="UP000831684">
    <property type="component" value="Chromosome"/>
</dbReference>
<dbReference type="RefSeq" id="WP_244376610.1">
    <property type="nucleotide sequence ID" value="NZ_CP083239.1"/>
</dbReference>
<dbReference type="KEGG" id="apol:K9D25_15915"/>
<organism evidence="1 2">
    <name type="scientific">Ancylobacter polymorphus</name>
    <dbReference type="NCBI Taxonomy" id="223390"/>
    <lineage>
        <taxon>Bacteria</taxon>
        <taxon>Pseudomonadati</taxon>
        <taxon>Pseudomonadota</taxon>
        <taxon>Alphaproteobacteria</taxon>
        <taxon>Hyphomicrobiales</taxon>
        <taxon>Xanthobacteraceae</taxon>
        <taxon>Ancylobacter</taxon>
    </lineage>
</organism>
<evidence type="ECO:0000313" key="1">
    <source>
        <dbReference type="EMBL" id="UOK70206.1"/>
    </source>
</evidence>
<accession>A0A9E7D611</accession>
<proteinExistence type="predicted"/>
<name>A0A9E7D611_9HYPH</name>
<dbReference type="EMBL" id="CP083239">
    <property type="protein sequence ID" value="UOK70206.1"/>
    <property type="molecule type" value="Genomic_DNA"/>
</dbReference>
<protein>
    <submittedName>
        <fullName evidence="1">Uncharacterized protein</fullName>
    </submittedName>
</protein>
<gene>
    <name evidence="1" type="ORF">K9D25_15915</name>
</gene>
<sequence>MAAAEGVVVADIPPDPALWGIKIAHLAAGFVGGLARSLTHPGGSLARHVCAAVVGTAVAGYGTPIGAHFAARWLAAPEISPASVEGMVGFILGLIGMSLCEAAIRWVRHWRDGPPPGWRPPPWPR</sequence>
<reference evidence="1" key="1">
    <citation type="submission" date="2021-09" db="EMBL/GenBank/DDBJ databases">
        <title>Network and meta-omics reveal the key degrader and cooperation patterns in an efficient 1,4-dioxane-degrading microbial community.</title>
        <authorList>
            <person name="Dai C."/>
        </authorList>
    </citation>
    <scope>NUCLEOTIDE SEQUENCE</scope>
    <source>
        <strain evidence="1">ZM13</strain>
    </source>
</reference>
<evidence type="ECO:0000313" key="2">
    <source>
        <dbReference type="Proteomes" id="UP000831684"/>
    </source>
</evidence>